<keyword evidence="12 15" id="KW-0456">Lyase</keyword>
<dbReference type="InterPro" id="IPR005801">
    <property type="entry name" value="ADC_synthase"/>
</dbReference>
<evidence type="ECO:0000259" key="17">
    <source>
        <dbReference type="Pfam" id="PF04715"/>
    </source>
</evidence>
<comment type="cofactor">
    <cofactor evidence="1 15">
        <name>Mg(2+)</name>
        <dbReference type="ChEBI" id="CHEBI:18420"/>
    </cofactor>
</comment>
<dbReference type="InterPro" id="IPR005256">
    <property type="entry name" value="Anth_synth_I_PabB"/>
</dbReference>
<comment type="pathway">
    <text evidence="2 15">Amino-acid biosynthesis; L-tryptophan biosynthesis; L-tryptophan from chorismate: step 1/5.</text>
</comment>
<dbReference type="UniPathway" id="UPA00035">
    <property type="reaction ID" value="UER00040"/>
</dbReference>
<dbReference type="NCBIfam" id="TIGR00564">
    <property type="entry name" value="trpE_most"/>
    <property type="match status" value="1"/>
</dbReference>
<proteinExistence type="inferred from homology"/>
<keyword evidence="10 15" id="KW-0460">Magnesium</keyword>
<dbReference type="PRINTS" id="PR00095">
    <property type="entry name" value="ANTSNTHASEI"/>
</dbReference>
<dbReference type="SUPFAM" id="SSF56322">
    <property type="entry name" value="ADC synthase"/>
    <property type="match status" value="1"/>
</dbReference>
<comment type="function">
    <text evidence="13 15">Part of a heterotetrameric complex that catalyzes the two-step biosynthesis of anthranilate, an intermediate in the biosynthesis of L-tryptophan. In the first step, the glutamine-binding beta subunit (TrpG) of anthranilate synthase (AS) provides the glutamine amidotransferase activity which generates ammonia as a substrate that, along with chorismate, is used in the second step, catalyzed by the large alpha subunit of AS (TrpE) to produce anthranilate. In the absence of TrpG, TrpE can synthesize anthranilate directly from chorismate and high concentrations of ammonia.</text>
</comment>
<comment type="catalytic activity">
    <reaction evidence="14 15">
        <text>chorismate + L-glutamine = anthranilate + pyruvate + L-glutamate + H(+)</text>
        <dbReference type="Rhea" id="RHEA:21732"/>
        <dbReference type="ChEBI" id="CHEBI:15361"/>
        <dbReference type="ChEBI" id="CHEBI:15378"/>
        <dbReference type="ChEBI" id="CHEBI:16567"/>
        <dbReference type="ChEBI" id="CHEBI:29748"/>
        <dbReference type="ChEBI" id="CHEBI:29985"/>
        <dbReference type="ChEBI" id="CHEBI:58359"/>
        <dbReference type="EC" id="4.1.3.27"/>
    </reaction>
</comment>
<dbReference type="Proteomes" id="UP000066203">
    <property type="component" value="Chromosome"/>
</dbReference>
<accession>A0A0K2RXG5</accession>
<dbReference type="PANTHER" id="PTHR11236:SF46">
    <property type="entry name" value="ANTHRANILATE SYNTHASE COMPONENT 1"/>
    <property type="match status" value="1"/>
</dbReference>
<dbReference type="PANTHER" id="PTHR11236">
    <property type="entry name" value="AMINOBENZOATE/ANTHRANILATE SYNTHASE"/>
    <property type="match status" value="1"/>
</dbReference>
<evidence type="ECO:0000259" key="16">
    <source>
        <dbReference type="Pfam" id="PF00425"/>
    </source>
</evidence>
<evidence type="ECO:0000256" key="12">
    <source>
        <dbReference type="ARBA" id="ARBA00023239"/>
    </source>
</evidence>
<evidence type="ECO:0000256" key="13">
    <source>
        <dbReference type="ARBA" id="ARBA00025634"/>
    </source>
</evidence>
<keyword evidence="7 15" id="KW-0028">Amino-acid biosynthesis</keyword>
<dbReference type="Pfam" id="PF00425">
    <property type="entry name" value="Chorismate_bind"/>
    <property type="match status" value="1"/>
</dbReference>
<dbReference type="NCBIfam" id="NF010086">
    <property type="entry name" value="PRK13571.1"/>
    <property type="match status" value="1"/>
</dbReference>
<dbReference type="EC" id="4.1.3.27" evidence="5 15"/>
<evidence type="ECO:0000313" key="18">
    <source>
        <dbReference type="EMBL" id="BAS19267.1"/>
    </source>
</evidence>
<dbReference type="GO" id="GO:0004049">
    <property type="term" value="F:anthranilate synthase activity"/>
    <property type="evidence" value="ECO:0007669"/>
    <property type="project" value="UniProtKB-EC"/>
</dbReference>
<keyword evidence="11 15" id="KW-0057">Aromatic amino acid biosynthesis</keyword>
<evidence type="ECO:0000256" key="6">
    <source>
        <dbReference type="ARBA" id="ARBA00020653"/>
    </source>
</evidence>
<evidence type="ECO:0000256" key="10">
    <source>
        <dbReference type="ARBA" id="ARBA00022842"/>
    </source>
</evidence>
<dbReference type="InterPro" id="IPR015890">
    <property type="entry name" value="Chorismate_C"/>
</dbReference>
<feature type="domain" description="Chorismate-utilising enzyme C-terminal" evidence="16">
    <location>
        <begin position="251"/>
        <end position="509"/>
    </location>
</feature>
<sequence>MQDLGTITPSLEEFRARAASTRVIPVHIKILADSLTPIGIYRSLVLQNDQGEPVEAAHGTFLLESAKISAEGESAAWDRYSFIGASSRSTLTTVDGAVHWQGRTPAGAPVDGDPVEAIAKTLQMLYTEPDPTLPPLTSGLVGYLGWDVVRHWEHLPYPPADDVNLPEFALNMVSDMAIHDNKDGTVLLVANAINFNGTSENVDGAYEDAVARLHSMLRRLQRGAATTTSILSGVADVDRKVREDVTLTWSEQGFKDAIDRSKKNIIDGDVFQIVLSRRFEAETNAKALDVYRVLRQSNPSPYMYLFNFEDSNGTPFHIVGSSPEALVTLKDGIASTHPIAGSRPRGATREEDLALAEELLADQKERSEHLMLVDLARNDLSRIAKPGTVSVDQFMIIERFSHIMHISSAVSAELDPQFSAYDVLRVAFPAGTLSGAPKPRAMQLIDEYEPTRRGVYGGVCGYFDFAGNMDMAIAIRTAVLKEGTAYVQAGAGLVMDSNPDSETLETVNKSAAPLRAVLTASGLAPLDADAAVNATK</sequence>
<organism evidence="18">
    <name type="scientific">Rothia mucilaginosa</name>
    <dbReference type="NCBI Taxonomy" id="43675"/>
    <lineage>
        <taxon>Bacteria</taxon>
        <taxon>Bacillati</taxon>
        <taxon>Actinomycetota</taxon>
        <taxon>Actinomycetes</taxon>
        <taxon>Micrococcales</taxon>
        <taxon>Micrococcaceae</taxon>
        <taxon>Rothia</taxon>
    </lineage>
</organism>
<dbReference type="Pfam" id="PF04715">
    <property type="entry name" value="Anth_synt_I_N"/>
    <property type="match status" value="1"/>
</dbReference>
<dbReference type="EMBL" id="AP014938">
    <property type="protein sequence ID" value="BAS19267.1"/>
    <property type="molecule type" value="Genomic_DNA"/>
</dbReference>
<reference evidence="19" key="1">
    <citation type="submission" date="2015-08" db="EMBL/GenBank/DDBJ databases">
        <title>Complete genome sequence of Rothia mucilaginosa strain NUM-Rm6536.</title>
        <authorList>
            <person name="Nambu T."/>
        </authorList>
    </citation>
    <scope>NUCLEOTIDE SEQUENCE [LARGE SCALE GENOMIC DNA]</scope>
    <source>
        <strain evidence="19">NUM-Rm6536</strain>
    </source>
</reference>
<dbReference type="GO" id="GO:0000162">
    <property type="term" value="P:L-tryptophan biosynthetic process"/>
    <property type="evidence" value="ECO:0007669"/>
    <property type="project" value="UniProtKB-UniPathway"/>
</dbReference>
<evidence type="ECO:0000256" key="4">
    <source>
        <dbReference type="ARBA" id="ARBA00011575"/>
    </source>
</evidence>
<evidence type="ECO:0000256" key="5">
    <source>
        <dbReference type="ARBA" id="ARBA00012266"/>
    </source>
</evidence>
<keyword evidence="8 15" id="KW-0479">Metal-binding</keyword>
<dbReference type="AlphaFoldDB" id="A0A0K2RXG5"/>
<comment type="subunit">
    <text evidence="4 15">Heterotetramer consisting of two non-identical subunits: a beta subunit (TrpG) and a large alpha subunit (TrpE).</text>
</comment>
<evidence type="ECO:0000256" key="1">
    <source>
        <dbReference type="ARBA" id="ARBA00001946"/>
    </source>
</evidence>
<dbReference type="PATRIC" id="fig|43675.28.peg.22"/>
<evidence type="ECO:0000256" key="9">
    <source>
        <dbReference type="ARBA" id="ARBA00022822"/>
    </source>
</evidence>
<evidence type="ECO:0000256" key="15">
    <source>
        <dbReference type="RuleBase" id="RU364045"/>
    </source>
</evidence>
<dbReference type="InterPro" id="IPR019999">
    <property type="entry name" value="Anth_synth_I-like"/>
</dbReference>
<dbReference type="RefSeq" id="WP_060823547.1">
    <property type="nucleotide sequence ID" value="NZ_AP014938.1"/>
</dbReference>
<evidence type="ECO:0000256" key="11">
    <source>
        <dbReference type="ARBA" id="ARBA00023141"/>
    </source>
</evidence>
<comment type="similarity">
    <text evidence="3 15">Belongs to the anthranilate synthase component I family.</text>
</comment>
<evidence type="ECO:0000256" key="8">
    <source>
        <dbReference type="ARBA" id="ARBA00022723"/>
    </source>
</evidence>
<dbReference type="GO" id="GO:0046872">
    <property type="term" value="F:metal ion binding"/>
    <property type="evidence" value="ECO:0007669"/>
    <property type="project" value="UniProtKB-KW"/>
</dbReference>
<evidence type="ECO:0000256" key="14">
    <source>
        <dbReference type="ARBA" id="ARBA00047683"/>
    </source>
</evidence>
<evidence type="ECO:0000313" key="19">
    <source>
        <dbReference type="Proteomes" id="UP000066203"/>
    </source>
</evidence>
<dbReference type="Gene3D" id="3.60.120.10">
    <property type="entry name" value="Anthranilate synthase"/>
    <property type="match status" value="1"/>
</dbReference>
<evidence type="ECO:0000256" key="2">
    <source>
        <dbReference type="ARBA" id="ARBA00004873"/>
    </source>
</evidence>
<evidence type="ECO:0000256" key="3">
    <source>
        <dbReference type="ARBA" id="ARBA00009562"/>
    </source>
</evidence>
<feature type="domain" description="Anthranilate synthase component I N-terminal" evidence="17">
    <location>
        <begin position="59"/>
        <end position="187"/>
    </location>
</feature>
<name>A0A0K2RXG5_9MICC</name>
<evidence type="ECO:0000256" key="7">
    <source>
        <dbReference type="ARBA" id="ARBA00022605"/>
    </source>
</evidence>
<dbReference type="InterPro" id="IPR006805">
    <property type="entry name" value="Anth_synth_I_N"/>
</dbReference>
<protein>
    <recommendedName>
        <fullName evidence="6 15">Anthranilate synthase component 1</fullName>
        <ecNumber evidence="5 15">4.1.3.27</ecNumber>
    </recommendedName>
</protein>
<keyword evidence="9 15" id="KW-0822">Tryptophan biosynthesis</keyword>
<gene>
    <name evidence="15" type="primary">trpE</name>
    <name evidence="18" type="ORF">RM6536_0020</name>
</gene>